<dbReference type="VEuPathDB" id="VectorBase:AAQUA_007906"/>
<name>T1DN54_ANOAQ</name>
<evidence type="ECO:0000313" key="2">
    <source>
        <dbReference type="EMBL" id="JAA98415.1"/>
    </source>
</evidence>
<accession>T1DN54</accession>
<reference evidence="2" key="1">
    <citation type="submission" date="2013-07" db="EMBL/GenBank/DDBJ databases">
        <title>Transcriptome sequencing and developmental regulation of gene expression in Anopheles aquasalis.</title>
        <authorList>
            <consortium name="Brazilian Malaria Network (MCT/CNPq/MS/SCTIE/DECIT/PRONEX 555648/2009-5) and Research Network on Bioactive Molecules from Arthropod Vectors (NAP-MOBIARVE"/>
            <consortium name="University of Sao Paulo)"/>
            <person name="Marinotti O."/>
            <person name="Ribeiro J.M.C."/>
            <person name="Costa-da-Silva A.L."/>
            <person name="Silva M.C.P."/>
            <person name="Lopes A.R."/>
            <person name="Barros M.S."/>
            <person name="Sa-Nunes A."/>
            <person name="Konjin B.B."/>
            <person name="Carvalho E."/>
            <person name="Suesdek L."/>
            <person name="Silva-Neto M.A.C."/>
            <person name="Capurro M.L."/>
        </authorList>
    </citation>
    <scope>NUCLEOTIDE SEQUENCE</scope>
    <source>
        <tissue evidence="2">Whole body</tissue>
    </source>
</reference>
<protein>
    <submittedName>
        <fullName evidence="2">Uncharacterized protein</fullName>
    </submittedName>
</protein>
<proteinExistence type="evidence at transcript level"/>
<sequence>MDNLRNLFGQVSAMTSMKAPSMAGTSPPSKLGSMGAGYGGGDGGASGSFANSHGSTKDHKTADRDNYYYIMWRS</sequence>
<dbReference type="AlphaFoldDB" id="T1DN54"/>
<feature type="region of interest" description="Disordered" evidence="1">
    <location>
        <begin position="17"/>
        <end position="37"/>
    </location>
</feature>
<dbReference type="EMBL" id="GAMD01003175">
    <property type="protein sequence ID" value="JAA98415.1"/>
    <property type="molecule type" value="mRNA"/>
</dbReference>
<organism evidence="2">
    <name type="scientific">Anopheles aquasalis</name>
    <name type="common">Malaria mosquito</name>
    <dbReference type="NCBI Taxonomy" id="42839"/>
    <lineage>
        <taxon>Eukaryota</taxon>
        <taxon>Metazoa</taxon>
        <taxon>Ecdysozoa</taxon>
        <taxon>Arthropoda</taxon>
        <taxon>Hexapoda</taxon>
        <taxon>Insecta</taxon>
        <taxon>Pterygota</taxon>
        <taxon>Neoptera</taxon>
        <taxon>Endopterygota</taxon>
        <taxon>Diptera</taxon>
        <taxon>Nematocera</taxon>
        <taxon>Culicoidea</taxon>
        <taxon>Culicidae</taxon>
        <taxon>Anophelinae</taxon>
        <taxon>Anopheles</taxon>
    </lineage>
</organism>
<evidence type="ECO:0000256" key="1">
    <source>
        <dbReference type="SAM" id="MobiDB-lite"/>
    </source>
</evidence>